<dbReference type="PANTHER" id="PTHR43531">
    <property type="entry name" value="PROTEIN ICFG"/>
    <property type="match status" value="1"/>
</dbReference>
<dbReference type="AlphaFoldDB" id="A0A1Y5RDY1"/>
<comment type="subcellular location">
    <subcellularLocation>
        <location evidence="1">Membrane</location>
    </subcellularLocation>
</comment>
<keyword evidence="2" id="KW-0145">Chemotaxis</keyword>
<protein>
    <submittedName>
        <fullName evidence="10">Methyl-accepting chemotaxis protein I</fullName>
    </submittedName>
</protein>
<dbReference type="InterPro" id="IPR035965">
    <property type="entry name" value="PAS-like_dom_sf"/>
</dbReference>
<dbReference type="GO" id="GO:0006935">
    <property type="term" value="P:chemotaxis"/>
    <property type="evidence" value="ECO:0007669"/>
    <property type="project" value="UniProtKB-KW"/>
</dbReference>
<dbReference type="SUPFAM" id="SSF158472">
    <property type="entry name" value="HAMP domain-like"/>
    <property type="match status" value="1"/>
</dbReference>
<dbReference type="SMART" id="SM00304">
    <property type="entry name" value="HAMP"/>
    <property type="match status" value="2"/>
</dbReference>
<keyword evidence="4" id="KW-0807">Transducer</keyword>
<feature type="transmembrane region" description="Helical" evidence="6">
    <location>
        <begin position="15"/>
        <end position="36"/>
    </location>
</feature>
<keyword evidence="6" id="KW-0472">Membrane</keyword>
<evidence type="ECO:0000259" key="8">
    <source>
        <dbReference type="PROSITE" id="PS50192"/>
    </source>
</evidence>
<dbReference type="InterPro" id="IPR004090">
    <property type="entry name" value="Chemotax_Me-accpt_rcpt"/>
</dbReference>
<proteinExistence type="inferred from homology"/>
<dbReference type="PROSITE" id="PS50111">
    <property type="entry name" value="CHEMOTAXIS_TRANSDUC_2"/>
    <property type="match status" value="1"/>
</dbReference>
<evidence type="ECO:0000256" key="5">
    <source>
        <dbReference type="SAM" id="Coils"/>
    </source>
</evidence>
<dbReference type="InterPro" id="IPR004089">
    <property type="entry name" value="MCPsignal_dom"/>
</dbReference>
<dbReference type="PRINTS" id="PR00260">
    <property type="entry name" value="CHEMTRNSDUCR"/>
</dbReference>
<evidence type="ECO:0000256" key="2">
    <source>
        <dbReference type="ARBA" id="ARBA00022500"/>
    </source>
</evidence>
<evidence type="ECO:0000259" key="7">
    <source>
        <dbReference type="PROSITE" id="PS50111"/>
    </source>
</evidence>
<dbReference type="CDD" id="cd11386">
    <property type="entry name" value="MCP_signal"/>
    <property type="match status" value="1"/>
</dbReference>
<dbReference type="Gene3D" id="3.30.450.20">
    <property type="entry name" value="PAS domain"/>
    <property type="match status" value="2"/>
</dbReference>
<dbReference type="CDD" id="cd06225">
    <property type="entry name" value="HAMP"/>
    <property type="match status" value="1"/>
</dbReference>
<reference evidence="10 11" key="1">
    <citation type="submission" date="2017-03" db="EMBL/GenBank/DDBJ databases">
        <authorList>
            <person name="Afonso C.L."/>
            <person name="Miller P.J."/>
            <person name="Scott M.A."/>
            <person name="Spackman E."/>
            <person name="Goraichik I."/>
            <person name="Dimitrov K.M."/>
            <person name="Suarez D.L."/>
            <person name="Swayne D.E."/>
        </authorList>
    </citation>
    <scope>NUCLEOTIDE SEQUENCE [LARGE SCALE GENOMIC DNA]</scope>
    <source>
        <strain evidence="10 11">CECT 7066</strain>
    </source>
</reference>
<feature type="transmembrane region" description="Helical" evidence="6">
    <location>
        <begin position="167"/>
        <end position="190"/>
    </location>
</feature>
<dbReference type="InterPro" id="IPR000014">
    <property type="entry name" value="PAS"/>
</dbReference>
<dbReference type="SMART" id="SM00283">
    <property type="entry name" value="MA"/>
    <property type="match status" value="1"/>
</dbReference>
<dbReference type="Pfam" id="PF08448">
    <property type="entry name" value="PAS_4"/>
    <property type="match status" value="1"/>
</dbReference>
<dbReference type="InterPro" id="IPR000727">
    <property type="entry name" value="T_SNARE_dom"/>
</dbReference>
<comment type="similarity">
    <text evidence="3">Belongs to the methyl-accepting chemotaxis (MCP) protein family.</text>
</comment>
<dbReference type="Gene3D" id="1.10.287.950">
    <property type="entry name" value="Methyl-accepting chemotaxis protein"/>
    <property type="match status" value="1"/>
</dbReference>
<feature type="domain" description="HAMP" evidence="9">
    <location>
        <begin position="188"/>
        <end position="241"/>
    </location>
</feature>
<dbReference type="CDD" id="cd00130">
    <property type="entry name" value="PAS"/>
    <property type="match status" value="1"/>
</dbReference>
<dbReference type="Pfam" id="PF13188">
    <property type="entry name" value="PAS_8"/>
    <property type="match status" value="1"/>
</dbReference>
<keyword evidence="6" id="KW-1133">Transmembrane helix</keyword>
<evidence type="ECO:0000256" key="4">
    <source>
        <dbReference type="PROSITE-ProRule" id="PRU00284"/>
    </source>
</evidence>
<feature type="domain" description="Methyl-accepting transducer" evidence="7">
    <location>
        <begin position="548"/>
        <end position="777"/>
    </location>
</feature>
<evidence type="ECO:0000256" key="6">
    <source>
        <dbReference type="SAM" id="Phobius"/>
    </source>
</evidence>
<keyword evidence="5" id="KW-0175">Coiled coil</keyword>
<evidence type="ECO:0000256" key="3">
    <source>
        <dbReference type="ARBA" id="ARBA00029447"/>
    </source>
</evidence>
<evidence type="ECO:0000256" key="1">
    <source>
        <dbReference type="ARBA" id="ARBA00004370"/>
    </source>
</evidence>
<dbReference type="Pfam" id="PF00015">
    <property type="entry name" value="MCPsignal"/>
    <property type="match status" value="1"/>
</dbReference>
<feature type="domain" description="HAMP" evidence="9">
    <location>
        <begin position="491"/>
        <end position="543"/>
    </location>
</feature>
<sequence>MISQKQTPFYRSAGFKISACVVCAIALLGIALDLVFDDGLERITTRLVAAQVDAEVEFVGTLLGAQVAFEQQGSTESTLERLVENSDGAIARVAITNAEGEPFAATGQGNLQALYALASTGIAPASNAERISLAQLTLPNGSEAGTIAVEWTTEHIAAVRHAIQRQVLLATIVVGIIATAIVLIAFRFIVSKPMSRLASAVERLRHRDYDFEVADAHRRDEFGVLSRSVDSFRSDLSAAAELEARARETNAAFDATSAPLMVADAKGQITAINPAAQKLMKTYRDAIMKMIPGFDPTDIVGQPLQRFHPNDHGRILDRIGASAVSTRLKFGEGRMKLQIQPIHAADGSQAGYVLEWQDMTDEFRDRSRIDAIERTQLCAEFGADGKLKTCNDTFRSAVGTESARLAELIRSVVPNGPTGQHIVNQVLRGENIDGLFQITSSSGKPVFVECNINAMRDIDDTIHRLFFVARDVSEAQIDLEQARTEREQSERERTQVVDALRDGMSKLSGGDLDAEIEGRFADRFEELRSDYNATVQMLQSAMTEIAERAGKICNETREISTTAEILSQRSESTAATLEQTAAALDQLTGGVKNAAESAREASSIVADARAGAEQSGEVVVRTVRAMDEIAASSQKVASIIKVIDDIAFQTNLLALNAGVEAARAGDAGRGFAVVASEVRALAQRSSDAAREINTLIGQSSAQVKSGVALVGETGEALQRIVGLVTNISERVVQIADAAKDQSSSLEDINGAVNQLDGATQQNAARLEETTAASETLRNDASTLVEAIARFRVPGSKDTRSQTRPTPPARAPKIAVAKAGPFASASAAATATETWTDF</sequence>
<evidence type="ECO:0000313" key="10">
    <source>
        <dbReference type="EMBL" id="SLN14968.1"/>
    </source>
</evidence>
<evidence type="ECO:0000313" key="11">
    <source>
        <dbReference type="Proteomes" id="UP000193870"/>
    </source>
</evidence>
<dbReference type="FunFam" id="1.10.287.950:FF:000001">
    <property type="entry name" value="Methyl-accepting chemotaxis sensory transducer"/>
    <property type="match status" value="1"/>
</dbReference>
<keyword evidence="6" id="KW-0812">Transmembrane</keyword>
<dbReference type="SUPFAM" id="SSF55785">
    <property type="entry name" value="PYP-like sensor domain (PAS domain)"/>
    <property type="match status" value="2"/>
</dbReference>
<dbReference type="InterPro" id="IPR013656">
    <property type="entry name" value="PAS_4"/>
</dbReference>
<evidence type="ECO:0000259" key="9">
    <source>
        <dbReference type="PROSITE" id="PS50885"/>
    </source>
</evidence>
<gene>
    <name evidence="10" type="primary">tsr</name>
    <name evidence="10" type="ORF">PAM7066_00297</name>
</gene>
<keyword evidence="11" id="KW-1185">Reference proteome</keyword>
<dbReference type="PROSITE" id="PS50192">
    <property type="entry name" value="T_SNARE"/>
    <property type="match status" value="1"/>
</dbReference>
<dbReference type="GO" id="GO:0016020">
    <property type="term" value="C:membrane"/>
    <property type="evidence" value="ECO:0007669"/>
    <property type="project" value="UniProtKB-SubCell"/>
</dbReference>
<name>A0A1Y5RDY1_9RHOB</name>
<dbReference type="PANTHER" id="PTHR43531:SF11">
    <property type="entry name" value="METHYL-ACCEPTING CHEMOTAXIS PROTEIN 3"/>
    <property type="match status" value="1"/>
</dbReference>
<dbReference type="Pfam" id="PF00672">
    <property type="entry name" value="HAMP"/>
    <property type="match status" value="1"/>
</dbReference>
<accession>A0A1Y5RDY1</accession>
<feature type="domain" description="T-SNARE coiled-coil homology" evidence="8">
    <location>
        <begin position="707"/>
        <end position="769"/>
    </location>
</feature>
<dbReference type="GO" id="GO:0007165">
    <property type="term" value="P:signal transduction"/>
    <property type="evidence" value="ECO:0007669"/>
    <property type="project" value="UniProtKB-KW"/>
</dbReference>
<dbReference type="InterPro" id="IPR051310">
    <property type="entry name" value="MCP_chemotaxis"/>
</dbReference>
<organism evidence="10 11">
    <name type="scientific">Palleronia marisminoris</name>
    <dbReference type="NCBI Taxonomy" id="315423"/>
    <lineage>
        <taxon>Bacteria</taxon>
        <taxon>Pseudomonadati</taxon>
        <taxon>Pseudomonadota</taxon>
        <taxon>Alphaproteobacteria</taxon>
        <taxon>Rhodobacterales</taxon>
        <taxon>Roseobacteraceae</taxon>
        <taxon>Palleronia</taxon>
    </lineage>
</organism>
<dbReference type="Gene3D" id="6.10.340.10">
    <property type="match status" value="1"/>
</dbReference>
<dbReference type="InterPro" id="IPR003660">
    <property type="entry name" value="HAMP_dom"/>
</dbReference>
<dbReference type="EMBL" id="FWFV01000001">
    <property type="protein sequence ID" value="SLN14968.1"/>
    <property type="molecule type" value="Genomic_DNA"/>
</dbReference>
<dbReference type="SUPFAM" id="SSF58104">
    <property type="entry name" value="Methyl-accepting chemotaxis protein (MCP) signaling domain"/>
    <property type="match status" value="1"/>
</dbReference>
<dbReference type="GO" id="GO:0004888">
    <property type="term" value="F:transmembrane signaling receptor activity"/>
    <property type="evidence" value="ECO:0007669"/>
    <property type="project" value="InterPro"/>
</dbReference>
<feature type="coiled-coil region" evidence="5">
    <location>
        <begin position="472"/>
        <end position="499"/>
    </location>
</feature>
<dbReference type="PROSITE" id="PS50885">
    <property type="entry name" value="HAMP"/>
    <property type="match status" value="2"/>
</dbReference>
<dbReference type="Proteomes" id="UP000193870">
    <property type="component" value="Unassembled WGS sequence"/>
</dbReference>
<dbReference type="STRING" id="315423.SAMN04488020_101296"/>